<proteinExistence type="predicted"/>
<evidence type="ECO:0000313" key="1">
    <source>
        <dbReference type="EMBL" id="MCW7753099.1"/>
    </source>
</evidence>
<name>A0ABT3N6K5_9BACT</name>
<comment type="caution">
    <text evidence="1">The sequence shown here is derived from an EMBL/GenBank/DDBJ whole genome shotgun (WGS) entry which is preliminary data.</text>
</comment>
<dbReference type="Proteomes" id="UP001209681">
    <property type="component" value="Unassembled WGS sequence"/>
</dbReference>
<evidence type="ECO:0000313" key="2">
    <source>
        <dbReference type="Proteomes" id="UP001209681"/>
    </source>
</evidence>
<dbReference type="RefSeq" id="WP_265423958.1">
    <property type="nucleotide sequence ID" value="NZ_JAPFPW010000003.1"/>
</dbReference>
<accession>A0ABT3N6K5</accession>
<sequence>MTGKLEGRMGDRIFRHFEHQLVRLFDYQAQNYYAVLNPVMKNLLPKMHYRPEKAAGLSARHGWGCIS</sequence>
<protein>
    <submittedName>
        <fullName evidence="1">Uncharacterized protein</fullName>
    </submittedName>
</protein>
<keyword evidence="2" id="KW-1185">Reference proteome</keyword>
<reference evidence="1 2" key="1">
    <citation type="submission" date="2022-11" db="EMBL/GenBank/DDBJ databases">
        <title>Desulfobotulus tamanensis H1 sp. nov. - anaerobic, alkaliphilic, sulphate reducing bacterium isolated from terrestrial mud volcano.</title>
        <authorList>
            <person name="Frolova A."/>
            <person name="Merkel A.Y."/>
            <person name="Slobodkin A.I."/>
        </authorList>
    </citation>
    <scope>NUCLEOTIDE SEQUENCE [LARGE SCALE GENOMIC DNA]</scope>
    <source>
        <strain evidence="1 2">H1</strain>
    </source>
</reference>
<organism evidence="1 2">
    <name type="scientific">Desulfobotulus pelophilus</name>
    <dbReference type="NCBI Taxonomy" id="2823377"/>
    <lineage>
        <taxon>Bacteria</taxon>
        <taxon>Pseudomonadati</taxon>
        <taxon>Thermodesulfobacteriota</taxon>
        <taxon>Desulfobacteria</taxon>
        <taxon>Desulfobacterales</taxon>
        <taxon>Desulfobacteraceae</taxon>
        <taxon>Desulfobotulus</taxon>
    </lineage>
</organism>
<gene>
    <name evidence="1" type="ORF">OOT00_03755</name>
</gene>
<dbReference type="EMBL" id="JAPFPW010000003">
    <property type="protein sequence ID" value="MCW7753099.1"/>
    <property type="molecule type" value="Genomic_DNA"/>
</dbReference>